<protein>
    <submittedName>
        <fullName evidence="1">Uncharacterized protein</fullName>
    </submittedName>
</protein>
<reference evidence="1 2" key="1">
    <citation type="submission" date="2015-01" db="EMBL/GenBank/DDBJ databases">
        <title>Genome of allotetraploid Gossypium barbadense reveals genomic plasticity and fiber elongation in cotton evolution.</title>
        <authorList>
            <person name="Chen X."/>
            <person name="Liu X."/>
            <person name="Zhao B."/>
            <person name="Zheng H."/>
            <person name="Hu Y."/>
            <person name="Lu G."/>
            <person name="Yang C."/>
            <person name="Chen J."/>
            <person name="Shan C."/>
            <person name="Zhang L."/>
            <person name="Zhou Y."/>
            <person name="Wang L."/>
            <person name="Guo W."/>
            <person name="Bai Y."/>
            <person name="Ruan J."/>
            <person name="Shangguan X."/>
            <person name="Mao Y."/>
            <person name="Jiang J."/>
            <person name="Zhu Y."/>
            <person name="Lei J."/>
            <person name="Kang H."/>
            <person name="Chen S."/>
            <person name="He X."/>
            <person name="Wang R."/>
            <person name="Wang Y."/>
            <person name="Chen J."/>
            <person name="Wang L."/>
            <person name="Yu S."/>
            <person name="Wang B."/>
            <person name="Wei J."/>
            <person name="Song S."/>
            <person name="Lu X."/>
            <person name="Gao Z."/>
            <person name="Gu W."/>
            <person name="Deng X."/>
            <person name="Ma D."/>
            <person name="Wang S."/>
            <person name="Liang W."/>
            <person name="Fang L."/>
            <person name="Cai C."/>
            <person name="Zhu X."/>
            <person name="Zhou B."/>
            <person name="Zhang Y."/>
            <person name="Chen Z."/>
            <person name="Xu S."/>
            <person name="Zhu R."/>
            <person name="Wang S."/>
            <person name="Zhang T."/>
            <person name="Zhao G."/>
        </authorList>
    </citation>
    <scope>NUCLEOTIDE SEQUENCE [LARGE SCALE GENOMIC DNA]</scope>
    <source>
        <strain evidence="2">cv. Xinhai21</strain>
        <tissue evidence="1">Leaf</tissue>
    </source>
</reference>
<proteinExistence type="predicted"/>
<sequence length="71" mass="7777">MRPVPRPISPDGGVKEVVRVRLYLVVGYSCRRAARYDRGKGTPGQKPGCRGSIPVVTRVIIRISGDESGKR</sequence>
<accession>A0A2P5YET1</accession>
<dbReference type="Proteomes" id="UP000239757">
    <property type="component" value="Unassembled WGS sequence"/>
</dbReference>
<organism evidence="1 2">
    <name type="scientific">Gossypium barbadense</name>
    <name type="common">Sea Island cotton</name>
    <name type="synonym">Hibiscus barbadensis</name>
    <dbReference type="NCBI Taxonomy" id="3634"/>
    <lineage>
        <taxon>Eukaryota</taxon>
        <taxon>Viridiplantae</taxon>
        <taxon>Streptophyta</taxon>
        <taxon>Embryophyta</taxon>
        <taxon>Tracheophyta</taxon>
        <taxon>Spermatophyta</taxon>
        <taxon>Magnoliopsida</taxon>
        <taxon>eudicotyledons</taxon>
        <taxon>Gunneridae</taxon>
        <taxon>Pentapetalae</taxon>
        <taxon>rosids</taxon>
        <taxon>malvids</taxon>
        <taxon>Malvales</taxon>
        <taxon>Malvaceae</taxon>
        <taxon>Malvoideae</taxon>
        <taxon>Gossypium</taxon>
    </lineage>
</organism>
<name>A0A2P5YET1_GOSBA</name>
<dbReference type="EMBL" id="KZ663283">
    <property type="protein sequence ID" value="PPS14090.1"/>
    <property type="molecule type" value="Genomic_DNA"/>
</dbReference>
<dbReference type="AlphaFoldDB" id="A0A2P5YET1"/>
<evidence type="ECO:0000313" key="2">
    <source>
        <dbReference type="Proteomes" id="UP000239757"/>
    </source>
</evidence>
<gene>
    <name evidence="1" type="ORF">GOBAR_AA06472</name>
</gene>
<evidence type="ECO:0000313" key="1">
    <source>
        <dbReference type="EMBL" id="PPS14090.1"/>
    </source>
</evidence>